<dbReference type="InterPro" id="IPR008490">
    <property type="entry name" value="Transposase_InsH_N"/>
</dbReference>
<dbReference type="EMBL" id="FZNN01000002">
    <property type="protein sequence ID" value="SNR34882.1"/>
    <property type="molecule type" value="Genomic_DNA"/>
</dbReference>
<dbReference type="Proteomes" id="UP000198417">
    <property type="component" value="Unassembled WGS sequence"/>
</dbReference>
<accession>A0A238VKH2</accession>
<proteinExistence type="predicted"/>
<organism evidence="2 3">
    <name type="scientific">Puniceibacterium sediminis</name>
    <dbReference type="NCBI Taxonomy" id="1608407"/>
    <lineage>
        <taxon>Bacteria</taxon>
        <taxon>Pseudomonadati</taxon>
        <taxon>Pseudomonadota</taxon>
        <taxon>Alphaproteobacteria</taxon>
        <taxon>Rhodobacterales</taxon>
        <taxon>Paracoccaceae</taxon>
        <taxon>Puniceibacterium</taxon>
    </lineage>
</organism>
<evidence type="ECO:0000313" key="3">
    <source>
        <dbReference type="Proteomes" id="UP000198417"/>
    </source>
</evidence>
<reference evidence="2 3" key="1">
    <citation type="submission" date="2017-06" db="EMBL/GenBank/DDBJ databases">
        <authorList>
            <person name="Kim H.J."/>
            <person name="Triplett B.A."/>
        </authorList>
    </citation>
    <scope>NUCLEOTIDE SEQUENCE [LARGE SCALE GENOMIC DNA]</scope>
    <source>
        <strain evidence="2 3">DSM 29052</strain>
    </source>
</reference>
<sequence>MMGSRQQAQSALFYEFSIETHVPADHMLRAVDRFVDLAGIRQHLAPFYSSTGRPSVDPELMICHPAGHCAAMSREGGCCWLATSWVSVRNVGCAKRSTGPSFSTEYEDSGRSRCFSLRGKPAIS</sequence>
<feature type="domain" description="Transposase InsH N-terminal" evidence="1">
    <location>
        <begin position="17"/>
        <end position="62"/>
    </location>
</feature>
<keyword evidence="3" id="KW-1185">Reference proteome</keyword>
<evidence type="ECO:0000259" key="1">
    <source>
        <dbReference type="Pfam" id="PF05598"/>
    </source>
</evidence>
<gene>
    <name evidence="2" type="ORF">SAMN06265370_102319</name>
</gene>
<protein>
    <recommendedName>
        <fullName evidence="1">Transposase InsH N-terminal domain-containing protein</fullName>
    </recommendedName>
</protein>
<name>A0A238VKH2_9RHOB</name>
<evidence type="ECO:0000313" key="2">
    <source>
        <dbReference type="EMBL" id="SNR34882.1"/>
    </source>
</evidence>
<dbReference type="Pfam" id="PF05598">
    <property type="entry name" value="DUF772"/>
    <property type="match status" value="1"/>
</dbReference>
<dbReference type="AlphaFoldDB" id="A0A238VKH2"/>